<dbReference type="EMBL" id="BATC01000044">
    <property type="protein sequence ID" value="GAD59929.1"/>
    <property type="molecule type" value="Genomic_DNA"/>
</dbReference>
<proteinExistence type="predicted"/>
<organism evidence="1 2">
    <name type="scientific">Brevundimonas abyssalis TAR-001</name>
    <dbReference type="NCBI Taxonomy" id="1391729"/>
    <lineage>
        <taxon>Bacteria</taxon>
        <taxon>Pseudomonadati</taxon>
        <taxon>Pseudomonadota</taxon>
        <taxon>Alphaproteobacteria</taxon>
        <taxon>Caulobacterales</taxon>
        <taxon>Caulobacteraceae</taxon>
        <taxon>Brevundimonas</taxon>
    </lineage>
</organism>
<dbReference type="RefSeq" id="WP_021698023.1">
    <property type="nucleotide sequence ID" value="NZ_BATC01000044.1"/>
</dbReference>
<reference evidence="2" key="1">
    <citation type="journal article" date="2013" name="Genome Announc.">
        <title>Draft Genome Sequence of the Dimorphic Prosthecate Bacterium Brevundimonas abyssalis TAR-001T.</title>
        <authorList>
            <person name="Tsubouchi T."/>
            <person name="Nishi S."/>
            <person name="Usui K."/>
            <person name="Shimane Y."/>
            <person name="Takaki Y."/>
            <person name="Maruyama T."/>
            <person name="Hatada Y."/>
        </authorList>
    </citation>
    <scope>NUCLEOTIDE SEQUENCE [LARGE SCALE GENOMIC DNA]</scope>
    <source>
        <strain evidence="2">TAR-001</strain>
    </source>
</reference>
<protein>
    <submittedName>
        <fullName evidence="1">Uncharacterized protein</fullName>
    </submittedName>
</protein>
<accession>A0A8E0NCS5</accession>
<gene>
    <name evidence="1" type="ORF">MBEBAB_2179</name>
</gene>
<dbReference type="Proteomes" id="UP000016569">
    <property type="component" value="Unassembled WGS sequence"/>
</dbReference>
<sequence length="43" mass="4831">MDELTGEAGQATLTWLPSADDILLASDIRIMPYGDFDNFLDLW</sequence>
<evidence type="ECO:0000313" key="1">
    <source>
        <dbReference type="EMBL" id="GAD59929.1"/>
    </source>
</evidence>
<dbReference type="AlphaFoldDB" id="A0A8E0NCS5"/>
<name>A0A8E0NCS5_9CAUL</name>
<evidence type="ECO:0000313" key="2">
    <source>
        <dbReference type="Proteomes" id="UP000016569"/>
    </source>
</evidence>
<comment type="caution">
    <text evidence="1">The sequence shown here is derived from an EMBL/GenBank/DDBJ whole genome shotgun (WGS) entry which is preliminary data.</text>
</comment>
<keyword evidence="2" id="KW-1185">Reference proteome</keyword>